<dbReference type="Proteomes" id="UP000784919">
    <property type="component" value="Unassembled WGS sequence"/>
</dbReference>
<proteinExistence type="predicted"/>
<keyword evidence="5" id="KW-1185">Reference proteome</keyword>
<gene>
    <name evidence="4" type="ORF">E4U56_005269</name>
    <name evidence="3" type="ORF">E4U57_004813</name>
</gene>
<evidence type="ECO:0000313" key="4">
    <source>
        <dbReference type="EMBL" id="KAG5958865.1"/>
    </source>
</evidence>
<dbReference type="CDD" id="cd00167">
    <property type="entry name" value="SANT"/>
    <property type="match status" value="1"/>
</dbReference>
<dbReference type="InterPro" id="IPR009057">
    <property type="entry name" value="Homeodomain-like_sf"/>
</dbReference>
<dbReference type="InterPro" id="IPR001005">
    <property type="entry name" value="SANT/Myb"/>
</dbReference>
<feature type="compositionally biased region" description="Polar residues" evidence="1">
    <location>
        <begin position="126"/>
        <end position="135"/>
    </location>
</feature>
<dbReference type="EMBL" id="SRPS01000366">
    <property type="protein sequence ID" value="KAG5958865.1"/>
    <property type="molecule type" value="Genomic_DNA"/>
</dbReference>
<name>A0A9P7SMT6_9HYPO</name>
<evidence type="ECO:0000313" key="6">
    <source>
        <dbReference type="Proteomes" id="UP000784919"/>
    </source>
</evidence>
<protein>
    <recommendedName>
        <fullName evidence="2">Myb-like domain-containing protein</fullName>
    </recommendedName>
</protein>
<sequence length="135" mass="15312">MGSEERSNSLPVQREYYWSIQEQTLLLELRKTDKTWRDILSYFPGRTESDCMGHYYVDLRKLAPSGLSDAEVQQNRHRERDQIQQPPHDTTDPLSQAGSVLAANEQEPRGPVTLPSFSELAASVDPLSQSPPRDA</sequence>
<dbReference type="Proteomes" id="UP000742024">
    <property type="component" value="Unassembled WGS sequence"/>
</dbReference>
<comment type="caution">
    <text evidence="4">The sequence shown here is derived from an EMBL/GenBank/DDBJ whole genome shotgun (WGS) entry which is preliminary data.</text>
</comment>
<feature type="region of interest" description="Disordered" evidence="1">
    <location>
        <begin position="67"/>
        <end position="135"/>
    </location>
</feature>
<evidence type="ECO:0000313" key="3">
    <source>
        <dbReference type="EMBL" id="KAG5954099.1"/>
    </source>
</evidence>
<dbReference type="PROSITE" id="PS50090">
    <property type="entry name" value="MYB_LIKE"/>
    <property type="match status" value="1"/>
</dbReference>
<dbReference type="AlphaFoldDB" id="A0A9P7SMT6"/>
<feature type="domain" description="Myb-like" evidence="2">
    <location>
        <begin position="18"/>
        <end position="59"/>
    </location>
</feature>
<organism evidence="4 6">
    <name type="scientific">Claviceps arundinis</name>
    <dbReference type="NCBI Taxonomy" id="1623583"/>
    <lineage>
        <taxon>Eukaryota</taxon>
        <taxon>Fungi</taxon>
        <taxon>Dikarya</taxon>
        <taxon>Ascomycota</taxon>
        <taxon>Pezizomycotina</taxon>
        <taxon>Sordariomycetes</taxon>
        <taxon>Hypocreomycetidae</taxon>
        <taxon>Hypocreales</taxon>
        <taxon>Clavicipitaceae</taxon>
        <taxon>Claviceps</taxon>
    </lineage>
</organism>
<dbReference type="SUPFAM" id="SSF46689">
    <property type="entry name" value="Homeodomain-like"/>
    <property type="match status" value="1"/>
</dbReference>
<reference evidence="4 5" key="1">
    <citation type="journal article" date="2020" name="bioRxiv">
        <title>Whole genome comparisons of ergot fungi reveals the divergence and evolution of species within the genus Claviceps are the result of varying mechanisms driving genome evolution and host range expansion.</title>
        <authorList>
            <person name="Wyka S.A."/>
            <person name="Mondo S.J."/>
            <person name="Liu M."/>
            <person name="Dettman J."/>
            <person name="Nalam V."/>
            <person name="Broders K.D."/>
        </authorList>
    </citation>
    <scope>NUCLEOTIDE SEQUENCE</scope>
    <source>
        <strain evidence="4">CCC 1102</strain>
        <strain evidence="3 5">LM583</strain>
    </source>
</reference>
<accession>A0A9P7SMT6</accession>
<evidence type="ECO:0000313" key="5">
    <source>
        <dbReference type="Proteomes" id="UP000742024"/>
    </source>
</evidence>
<evidence type="ECO:0000259" key="2">
    <source>
        <dbReference type="PROSITE" id="PS50090"/>
    </source>
</evidence>
<dbReference type="EMBL" id="SRPR01000369">
    <property type="protein sequence ID" value="KAG5954099.1"/>
    <property type="molecule type" value="Genomic_DNA"/>
</dbReference>
<dbReference type="Gene3D" id="1.10.10.60">
    <property type="entry name" value="Homeodomain-like"/>
    <property type="match status" value="1"/>
</dbReference>
<feature type="compositionally biased region" description="Polar residues" evidence="1">
    <location>
        <begin position="83"/>
        <end position="98"/>
    </location>
</feature>
<dbReference type="Pfam" id="PF00249">
    <property type="entry name" value="Myb_DNA-binding"/>
    <property type="match status" value="1"/>
</dbReference>
<evidence type="ECO:0000256" key="1">
    <source>
        <dbReference type="SAM" id="MobiDB-lite"/>
    </source>
</evidence>